<name>A0A7J3M4A7_ARCFL</name>
<organism evidence="1">
    <name type="scientific">Archaeoglobus fulgidus</name>
    <dbReference type="NCBI Taxonomy" id="2234"/>
    <lineage>
        <taxon>Archaea</taxon>
        <taxon>Methanobacteriati</taxon>
        <taxon>Methanobacteriota</taxon>
        <taxon>Archaeoglobi</taxon>
        <taxon>Archaeoglobales</taxon>
        <taxon>Archaeoglobaceae</taxon>
        <taxon>Archaeoglobus</taxon>
    </lineage>
</organism>
<dbReference type="AlphaFoldDB" id="A0A7J3M4A7"/>
<comment type="caution">
    <text evidence="1">The sequence shown here is derived from an EMBL/GenBank/DDBJ whole genome shotgun (WGS) entry which is preliminary data.</text>
</comment>
<proteinExistence type="predicted"/>
<protein>
    <submittedName>
        <fullName evidence="1">Uncharacterized protein</fullName>
    </submittedName>
</protein>
<reference evidence="1" key="1">
    <citation type="journal article" date="2020" name="mSystems">
        <title>Genome- and Community-Level Interaction Insights into Carbon Utilization and Element Cycling Functions of Hydrothermarchaeota in Hydrothermal Sediment.</title>
        <authorList>
            <person name="Zhou Z."/>
            <person name="Liu Y."/>
            <person name="Xu W."/>
            <person name="Pan J."/>
            <person name="Luo Z.H."/>
            <person name="Li M."/>
        </authorList>
    </citation>
    <scope>NUCLEOTIDE SEQUENCE [LARGE SCALE GENOMIC DNA]</scope>
    <source>
        <strain evidence="1">SpSt-587</strain>
    </source>
</reference>
<gene>
    <name evidence="1" type="ORF">ENT52_07850</name>
</gene>
<evidence type="ECO:0000313" key="1">
    <source>
        <dbReference type="EMBL" id="HGT83619.1"/>
    </source>
</evidence>
<accession>A0A7J3M4A7</accession>
<dbReference type="EMBL" id="DSYZ01000146">
    <property type="protein sequence ID" value="HGT83619.1"/>
    <property type="molecule type" value="Genomic_DNA"/>
</dbReference>
<sequence length="85" mass="9713">MDEFDFVDEEEEEISGEDIEKLTEIYKLAIRLLKLLEDLKSVELKESASLMLIRELVGDDKVLIGLASKMLQDITLGYEGENYVS</sequence>